<gene>
    <name evidence="1" type="ORF">GT347_25030</name>
</gene>
<sequence>MNDRIAYEFFCCRNPVDPRDCRRFHPLGGIDPMDLAIAHEMLGSMLRRVTEETAPQQYLGPGGEVVLASTELEGSICAVLPLQALCTAPVIAIAEVCAFLNCRLVPIDGGPDVAPSAEALLGDLMRRAIARVRPAGTALCRVMDA</sequence>
<organism evidence="1 2">
    <name type="scientific">Xylophilus rhododendri</name>
    <dbReference type="NCBI Taxonomy" id="2697032"/>
    <lineage>
        <taxon>Bacteria</taxon>
        <taxon>Pseudomonadati</taxon>
        <taxon>Pseudomonadota</taxon>
        <taxon>Betaproteobacteria</taxon>
        <taxon>Burkholderiales</taxon>
        <taxon>Xylophilus</taxon>
    </lineage>
</organism>
<evidence type="ECO:0000313" key="2">
    <source>
        <dbReference type="Proteomes" id="UP000464787"/>
    </source>
</evidence>
<dbReference type="RefSeq" id="WP_160554773.1">
    <property type="nucleotide sequence ID" value="NZ_CP047650.1"/>
</dbReference>
<dbReference type="AlphaFoldDB" id="A0A857JCN1"/>
<dbReference type="KEGG" id="xyk:GT347_25030"/>
<accession>A0A857JCN1</accession>
<name>A0A857JCN1_9BURK</name>
<keyword evidence="2" id="KW-1185">Reference proteome</keyword>
<dbReference type="Proteomes" id="UP000464787">
    <property type="component" value="Chromosome"/>
</dbReference>
<dbReference type="EMBL" id="CP047650">
    <property type="protein sequence ID" value="QHJ00964.1"/>
    <property type="molecule type" value="Genomic_DNA"/>
</dbReference>
<reference evidence="1 2" key="1">
    <citation type="submission" date="2020-01" db="EMBL/GenBank/DDBJ databases">
        <title>Genome sequencing of strain KACC 21265.</title>
        <authorList>
            <person name="Heo J."/>
            <person name="Kim S.-J."/>
            <person name="Kim J.-S."/>
            <person name="Hong S.-B."/>
            <person name="Kwon S.-W."/>
        </authorList>
    </citation>
    <scope>NUCLEOTIDE SEQUENCE [LARGE SCALE GENOMIC DNA]</scope>
    <source>
        <strain evidence="1 2">KACC 21265</strain>
    </source>
</reference>
<proteinExistence type="predicted"/>
<protein>
    <submittedName>
        <fullName evidence="1">Uncharacterized protein</fullName>
    </submittedName>
</protein>
<evidence type="ECO:0000313" key="1">
    <source>
        <dbReference type="EMBL" id="QHJ00964.1"/>
    </source>
</evidence>